<proteinExistence type="predicted"/>
<dbReference type="Gene3D" id="1.25.10.10">
    <property type="entry name" value="Leucine-rich Repeat Variant"/>
    <property type="match status" value="1"/>
</dbReference>
<feature type="compositionally biased region" description="Basic and acidic residues" evidence="1">
    <location>
        <begin position="426"/>
        <end position="446"/>
    </location>
</feature>
<protein>
    <recommendedName>
        <fullName evidence="2">TOG domain-containing protein</fullName>
    </recommendedName>
</protein>
<dbReference type="AlphaFoldDB" id="A0A8X8Z3H3"/>
<feature type="domain" description="TOG" evidence="2">
    <location>
        <begin position="78"/>
        <end position="298"/>
    </location>
</feature>
<dbReference type="Proteomes" id="UP000298416">
    <property type="component" value="Unassembled WGS sequence"/>
</dbReference>
<dbReference type="Pfam" id="PF12348">
    <property type="entry name" value="CLASP_N"/>
    <property type="match status" value="1"/>
</dbReference>
<dbReference type="EMBL" id="PNBA02000020">
    <property type="protein sequence ID" value="KAG6390058.1"/>
    <property type="molecule type" value="Genomic_DNA"/>
</dbReference>
<gene>
    <name evidence="3" type="ORF">SASPL_151536</name>
</gene>
<feature type="region of interest" description="Disordered" evidence="1">
    <location>
        <begin position="421"/>
        <end position="446"/>
    </location>
</feature>
<dbReference type="InterPro" id="IPR034085">
    <property type="entry name" value="TOG"/>
</dbReference>
<dbReference type="SMART" id="SM01349">
    <property type="entry name" value="TOG"/>
    <property type="match status" value="1"/>
</dbReference>
<dbReference type="GO" id="GO:0005881">
    <property type="term" value="C:cytoplasmic microtubule"/>
    <property type="evidence" value="ECO:0007669"/>
    <property type="project" value="TreeGrafter"/>
</dbReference>
<feature type="region of interest" description="Disordered" evidence="1">
    <location>
        <begin position="281"/>
        <end position="303"/>
    </location>
</feature>
<keyword evidence="4" id="KW-1185">Reference proteome</keyword>
<comment type="caution">
    <text evidence="3">The sequence shown here is derived from an EMBL/GenBank/DDBJ whole genome shotgun (WGS) entry which is preliminary data.</text>
</comment>
<reference evidence="3" key="2">
    <citation type="submission" date="2020-08" db="EMBL/GenBank/DDBJ databases">
        <title>Plant Genome Project.</title>
        <authorList>
            <person name="Zhang R.-G."/>
        </authorList>
    </citation>
    <scope>NUCLEOTIDE SEQUENCE</scope>
    <source>
        <strain evidence="3">Huo1</strain>
        <tissue evidence="3">Leaf</tissue>
    </source>
</reference>
<name>A0A8X8Z3H3_SALSN</name>
<dbReference type="InterPro" id="IPR024395">
    <property type="entry name" value="CLASP_N_dom"/>
</dbReference>
<sequence length="536" mass="59770">MSEIAVRDNNVPDSQRINGGFSKGKVVKAQVEGVNENTEEMQRKGMAAVVGTSAKIDETENSEAVITSIEVEYIESEDLKDVEDVDDCLKALLSGLGSKDWVTVCDALNNVRRLSIFHKEAIVSMLEEVISLVVKSLKNPRSAVCKTAIMTASDLFKAYKDSIIDSLDPLLVQLLLKSSQDKKFVCEAAESALVALTSSVSPVLLLPKLQPYVTNRNPRIRAKASICISLSVPRLGMDGIQEFGIDKLIVIGASQLSDRLPESRDAARALLLELQSAYEKSQAPEPTAVPEQPQVPKPTAGPEQPAIVSWEDFCQSKLPPLSAQAVLRVTSSAREQYDIPPYIRTSNTELTQREPHNARKRQLDRIRVLRLHFTPLSPPLMASQLHATTLQSNRKLDVSPDESEESAFLRRRCCWPWKFRSSSAPKPKDWERISTSDQSEHRDGGDRRWWSGGVEAFMKVREWSELVAGPKWKTFIRRFNRSPARAKFNYDPCSYALNFDQGEGHNGQFDDGGVFRDFPSRYAAVPAQSSMLKDGH</sequence>
<dbReference type="InterPro" id="IPR016024">
    <property type="entry name" value="ARM-type_fold"/>
</dbReference>
<dbReference type="SUPFAM" id="SSF48371">
    <property type="entry name" value="ARM repeat"/>
    <property type="match status" value="1"/>
</dbReference>
<evidence type="ECO:0000313" key="3">
    <source>
        <dbReference type="EMBL" id="KAG6390058.1"/>
    </source>
</evidence>
<reference evidence="3" key="1">
    <citation type="submission" date="2018-01" db="EMBL/GenBank/DDBJ databases">
        <authorList>
            <person name="Mao J.F."/>
        </authorList>
    </citation>
    <scope>NUCLEOTIDE SEQUENCE</scope>
    <source>
        <strain evidence="3">Huo1</strain>
        <tissue evidence="3">Leaf</tissue>
    </source>
</reference>
<organism evidence="3">
    <name type="scientific">Salvia splendens</name>
    <name type="common">Scarlet sage</name>
    <dbReference type="NCBI Taxonomy" id="180675"/>
    <lineage>
        <taxon>Eukaryota</taxon>
        <taxon>Viridiplantae</taxon>
        <taxon>Streptophyta</taxon>
        <taxon>Embryophyta</taxon>
        <taxon>Tracheophyta</taxon>
        <taxon>Spermatophyta</taxon>
        <taxon>Magnoliopsida</taxon>
        <taxon>eudicotyledons</taxon>
        <taxon>Gunneridae</taxon>
        <taxon>Pentapetalae</taxon>
        <taxon>asterids</taxon>
        <taxon>lamiids</taxon>
        <taxon>Lamiales</taxon>
        <taxon>Lamiaceae</taxon>
        <taxon>Nepetoideae</taxon>
        <taxon>Mentheae</taxon>
        <taxon>Salviinae</taxon>
        <taxon>Salvia</taxon>
        <taxon>Salvia subgen. Calosphace</taxon>
        <taxon>core Calosphace</taxon>
    </lineage>
</organism>
<dbReference type="PANTHER" id="PTHR21567">
    <property type="entry name" value="CLASP"/>
    <property type="match status" value="1"/>
</dbReference>
<evidence type="ECO:0000313" key="4">
    <source>
        <dbReference type="Proteomes" id="UP000298416"/>
    </source>
</evidence>
<dbReference type="GO" id="GO:0000226">
    <property type="term" value="P:microtubule cytoskeleton organization"/>
    <property type="evidence" value="ECO:0007669"/>
    <property type="project" value="TreeGrafter"/>
</dbReference>
<accession>A0A8X8Z3H3</accession>
<dbReference type="PANTHER" id="PTHR21567:SF62">
    <property type="entry name" value="ARM REPEAT SUPERFAMILY PROTEIN"/>
    <property type="match status" value="1"/>
</dbReference>
<dbReference type="GO" id="GO:0008017">
    <property type="term" value="F:microtubule binding"/>
    <property type="evidence" value="ECO:0007669"/>
    <property type="project" value="TreeGrafter"/>
</dbReference>
<evidence type="ECO:0000256" key="1">
    <source>
        <dbReference type="SAM" id="MobiDB-lite"/>
    </source>
</evidence>
<evidence type="ECO:0000259" key="2">
    <source>
        <dbReference type="SMART" id="SM01349"/>
    </source>
</evidence>
<dbReference type="InterPro" id="IPR011989">
    <property type="entry name" value="ARM-like"/>
</dbReference>